<proteinExistence type="predicted"/>
<dbReference type="Proteomes" id="UP001524570">
    <property type="component" value="Unassembled WGS sequence"/>
</dbReference>
<reference evidence="1 2" key="1">
    <citation type="submission" date="2022-07" db="EMBL/GenBank/DDBJ databases">
        <title>Methylomonas rivi sp. nov., Methylomonas rosea sp. nov., Methylomonas aureus sp. nov. and Methylomonas subterranea sp. nov., four novel methanotrophs isolated from a freshwater creek and the deep terrestrial subsurface.</title>
        <authorList>
            <person name="Abin C."/>
            <person name="Sankaranarayanan K."/>
            <person name="Garner C."/>
            <person name="Sindelar R."/>
            <person name="Kotary K."/>
            <person name="Garner R."/>
            <person name="Barclay S."/>
            <person name="Lawson P."/>
            <person name="Krumholz L."/>
        </authorList>
    </citation>
    <scope>NUCLEOTIDE SEQUENCE [LARGE SCALE GENOMIC DNA]</scope>
    <source>
        <strain evidence="1 2">WSC-7</strain>
    </source>
</reference>
<comment type="caution">
    <text evidence="1">The sequence shown here is derived from an EMBL/GenBank/DDBJ whole genome shotgun (WGS) entry which is preliminary data.</text>
</comment>
<name>A0ABT1TX10_9GAMM</name>
<protein>
    <submittedName>
        <fullName evidence="1">Uncharacterized protein</fullName>
    </submittedName>
</protein>
<keyword evidence="2" id="KW-1185">Reference proteome</keyword>
<evidence type="ECO:0000313" key="1">
    <source>
        <dbReference type="EMBL" id="MCQ8118982.1"/>
    </source>
</evidence>
<dbReference type="EMBL" id="JANIBL010000055">
    <property type="protein sequence ID" value="MCQ8118982.1"/>
    <property type="molecule type" value="Genomic_DNA"/>
</dbReference>
<gene>
    <name evidence="1" type="ORF">NP589_16220</name>
</gene>
<organism evidence="1 2">
    <name type="scientific">Methylomonas rosea</name>
    <dbReference type="NCBI Taxonomy" id="2952227"/>
    <lineage>
        <taxon>Bacteria</taxon>
        <taxon>Pseudomonadati</taxon>
        <taxon>Pseudomonadota</taxon>
        <taxon>Gammaproteobacteria</taxon>
        <taxon>Methylococcales</taxon>
        <taxon>Methylococcaceae</taxon>
        <taxon>Methylomonas</taxon>
    </lineage>
</organism>
<dbReference type="RefSeq" id="WP_256607937.1">
    <property type="nucleotide sequence ID" value="NZ_JANIBL010000055.1"/>
</dbReference>
<accession>A0ABT1TX10</accession>
<sequence>MAGRNARPLSFNATDTRLFASAEYLLALSAKPCGMQASQKAMRARRIALIASLDTLVRKVKSYSGKPNWFNPKPTRPCAQASQLFVQG</sequence>
<evidence type="ECO:0000313" key="2">
    <source>
        <dbReference type="Proteomes" id="UP001524570"/>
    </source>
</evidence>